<dbReference type="GO" id="GO:0003006">
    <property type="term" value="P:developmental process involved in reproduction"/>
    <property type="evidence" value="ECO:0007669"/>
    <property type="project" value="UniProtKB-ARBA"/>
</dbReference>
<feature type="compositionally biased region" description="Polar residues" evidence="8">
    <location>
        <begin position="667"/>
        <end position="699"/>
    </location>
</feature>
<evidence type="ECO:0000313" key="11">
    <source>
        <dbReference type="Proteomes" id="UP001367676"/>
    </source>
</evidence>
<keyword evidence="4 7" id="KW-0863">Zinc-finger</keyword>
<dbReference type="GO" id="GO:0000981">
    <property type="term" value="F:DNA-binding transcription factor activity, RNA polymerase II-specific"/>
    <property type="evidence" value="ECO:0007669"/>
    <property type="project" value="TreeGrafter"/>
</dbReference>
<evidence type="ECO:0000256" key="4">
    <source>
        <dbReference type="ARBA" id="ARBA00022771"/>
    </source>
</evidence>
<dbReference type="InterPro" id="IPR027756">
    <property type="entry name" value="Ovo-like"/>
</dbReference>
<dbReference type="EMBL" id="JBBCAQ010000010">
    <property type="protein sequence ID" value="KAK7602223.1"/>
    <property type="molecule type" value="Genomic_DNA"/>
</dbReference>
<keyword evidence="11" id="KW-1185">Reference proteome</keyword>
<feature type="compositionally biased region" description="Acidic residues" evidence="8">
    <location>
        <begin position="211"/>
        <end position="221"/>
    </location>
</feature>
<comment type="subcellular location">
    <subcellularLocation>
        <location evidence="1">Nucleus</location>
    </subcellularLocation>
</comment>
<dbReference type="InterPro" id="IPR013087">
    <property type="entry name" value="Znf_C2H2_type"/>
</dbReference>
<comment type="caution">
    <text evidence="10">The sequence shown here is derived from an EMBL/GenBank/DDBJ whole genome shotgun (WGS) entry which is preliminary data.</text>
</comment>
<dbReference type="InterPro" id="IPR036236">
    <property type="entry name" value="Znf_C2H2_sf"/>
</dbReference>
<feature type="region of interest" description="Disordered" evidence="8">
    <location>
        <begin position="315"/>
        <end position="343"/>
    </location>
</feature>
<keyword evidence="3" id="KW-0677">Repeat</keyword>
<dbReference type="FunFam" id="3.30.160.60:FF:000246">
    <property type="entry name" value="Transcription factor Ovo-like 2"/>
    <property type="match status" value="1"/>
</dbReference>
<keyword evidence="6" id="KW-0539">Nucleus</keyword>
<dbReference type="PROSITE" id="PS50157">
    <property type="entry name" value="ZINC_FINGER_C2H2_2"/>
    <property type="match status" value="3"/>
</dbReference>
<feature type="region of interest" description="Disordered" evidence="8">
    <location>
        <begin position="635"/>
        <end position="699"/>
    </location>
</feature>
<evidence type="ECO:0000256" key="7">
    <source>
        <dbReference type="PROSITE-ProRule" id="PRU00042"/>
    </source>
</evidence>
<dbReference type="GO" id="GO:0009887">
    <property type="term" value="P:animal organ morphogenesis"/>
    <property type="evidence" value="ECO:0007669"/>
    <property type="project" value="UniProtKB-ARBA"/>
</dbReference>
<dbReference type="AlphaFoldDB" id="A0AAN9Y6W9"/>
<keyword evidence="2" id="KW-0479">Metal-binding</keyword>
<feature type="domain" description="C2H2-type" evidence="9">
    <location>
        <begin position="789"/>
        <end position="816"/>
    </location>
</feature>
<evidence type="ECO:0000256" key="2">
    <source>
        <dbReference type="ARBA" id="ARBA00022723"/>
    </source>
</evidence>
<feature type="compositionally biased region" description="Polar residues" evidence="8">
    <location>
        <begin position="16"/>
        <end position="25"/>
    </location>
</feature>
<sequence>MRLPDAAAMEVATPVPTDTTSTRDSIINLAKPVSELNLRKDADESVRDDEDVPSSTTQPDNRIEEPGQESSDLDYDYEKRKFDCKSPDFLDNVKYRKGRKFLYSLKNGGCSGSSIASSSLSGCSKATLPLPTRTCAERKEYVSALAKLRDESDEEKPCLSRQVSVIQRTPFPLPAYCTSPPSSPSKRKLSTCSACEDDDVPAALAKSCSVADEDQDDDEKLDDLSSKSELESQQPRKEPQGAEPPMETALVAEPEQEAPIDYHIPKKPSSAEDDAKALAQRAKNFLRLAARPRPQIYFGERKCPKGTHILAAAAGHSRNSSTGGGCNGGSQNGQAAGGNRGASGHESYNGAGGGMNGYNGAYNGAGGLGGGVGGGGGGGDRPTDGCHNGGCGPAASLVIPKCEFESSVSPLVALPPFEVTLKAGHYGGYHQGGCNNDPYASLANDHMGMEFDPSQDMHLSNLFPMNANDLLPKQLSMLHNLCGIPMKEEEESSINGYLPYEDNLISESMNPNSVDSLSFSPQFLDHLPDNSDYYVKQNRVHGGVVAVVRSGGTGCHRFAVDANGTGVLSSCWCTCSSNCGFVIFLCLRQQPDSIPPPPVEPCVNPFPEHQVNYASEVQQQPSPEQIQQLQVQVQFQQHSPSDTVGTTSQSSGGLLSPDLSSLELDSNTSMSLPSPTSCSLDGTGSLSPSPQNPCSTTVDNMPLKVRVGVGIIPPKMTNNFPQKPQNYNIFVNDITNKLGLPNDVIFEFVNGGHGIKNPLANQDAVSTLQKPEVDRVPEVEASSNGKSRFVCRLCSKSFNLQRLLNRHIKCHSDIKRYLCTFCGKGFNDTFDLKRHTRTHTGVRPYKCNLCEKSFTQRCSLESHCLKVHGVQHRYAYKERRTKMYVCEECGHTTDQPETHYLHLREKHPHCPALHKFYDKRHFKFSNSNFANMLLQVRS</sequence>
<dbReference type="GO" id="GO:0005634">
    <property type="term" value="C:nucleus"/>
    <property type="evidence" value="ECO:0007669"/>
    <property type="project" value="UniProtKB-SubCell"/>
</dbReference>
<dbReference type="FunFam" id="3.30.160.60:FF:000452">
    <property type="entry name" value="Transcription factor Ovo-like 2"/>
    <property type="match status" value="1"/>
</dbReference>
<dbReference type="SMART" id="SM00355">
    <property type="entry name" value="ZnF_C2H2"/>
    <property type="match status" value="4"/>
</dbReference>
<dbReference type="SUPFAM" id="SSF57667">
    <property type="entry name" value="beta-beta-alpha zinc fingers"/>
    <property type="match status" value="2"/>
</dbReference>
<evidence type="ECO:0000256" key="6">
    <source>
        <dbReference type="ARBA" id="ARBA00023242"/>
    </source>
</evidence>
<evidence type="ECO:0000259" key="9">
    <source>
        <dbReference type="PROSITE" id="PS50157"/>
    </source>
</evidence>
<feature type="compositionally biased region" description="Gly residues" evidence="8">
    <location>
        <begin position="322"/>
        <end position="341"/>
    </location>
</feature>
<dbReference type="GO" id="GO:0008270">
    <property type="term" value="F:zinc ion binding"/>
    <property type="evidence" value="ECO:0007669"/>
    <property type="project" value="UniProtKB-KW"/>
</dbReference>
<feature type="compositionally biased region" description="Basic and acidic residues" evidence="8">
    <location>
        <begin position="222"/>
        <end position="240"/>
    </location>
</feature>
<dbReference type="PANTHER" id="PTHR10032">
    <property type="entry name" value="ZINC FINGER PROTEIN WITH KRAB AND SCAN DOMAINS"/>
    <property type="match status" value="1"/>
</dbReference>
<feature type="region of interest" description="Disordered" evidence="8">
    <location>
        <begin position="206"/>
        <end position="246"/>
    </location>
</feature>
<evidence type="ECO:0000313" key="10">
    <source>
        <dbReference type="EMBL" id="KAK7602223.1"/>
    </source>
</evidence>
<dbReference type="Gene3D" id="3.30.160.60">
    <property type="entry name" value="Classic Zinc Finger"/>
    <property type="match status" value="2"/>
</dbReference>
<evidence type="ECO:0000256" key="8">
    <source>
        <dbReference type="SAM" id="MobiDB-lite"/>
    </source>
</evidence>
<dbReference type="GO" id="GO:0000978">
    <property type="term" value="F:RNA polymerase II cis-regulatory region sequence-specific DNA binding"/>
    <property type="evidence" value="ECO:0007669"/>
    <property type="project" value="TreeGrafter"/>
</dbReference>
<name>A0AAN9Y6W9_9HEMI</name>
<dbReference type="PANTHER" id="PTHR10032:SF271">
    <property type="entry name" value="RH12261P-RELATED"/>
    <property type="match status" value="1"/>
</dbReference>
<feature type="compositionally biased region" description="Low complexity" evidence="8">
    <location>
        <begin position="635"/>
        <end position="666"/>
    </location>
</feature>
<feature type="domain" description="C2H2-type" evidence="9">
    <location>
        <begin position="817"/>
        <end position="844"/>
    </location>
</feature>
<evidence type="ECO:0000256" key="5">
    <source>
        <dbReference type="ARBA" id="ARBA00022833"/>
    </source>
</evidence>
<proteinExistence type="predicted"/>
<gene>
    <name evidence="10" type="ORF">V9T40_009664</name>
</gene>
<dbReference type="PROSITE" id="PS00028">
    <property type="entry name" value="ZINC_FINGER_C2H2_1"/>
    <property type="match status" value="3"/>
</dbReference>
<feature type="region of interest" description="Disordered" evidence="8">
    <location>
        <begin position="1"/>
        <end position="75"/>
    </location>
</feature>
<protein>
    <recommendedName>
        <fullName evidence="9">C2H2-type domain-containing protein</fullName>
    </recommendedName>
</protein>
<evidence type="ECO:0000256" key="3">
    <source>
        <dbReference type="ARBA" id="ARBA00022737"/>
    </source>
</evidence>
<accession>A0AAN9Y6W9</accession>
<dbReference type="GO" id="GO:0009913">
    <property type="term" value="P:epidermal cell differentiation"/>
    <property type="evidence" value="ECO:0007669"/>
    <property type="project" value="TreeGrafter"/>
</dbReference>
<keyword evidence="5" id="KW-0862">Zinc</keyword>
<feature type="region of interest" description="Disordered" evidence="8">
    <location>
        <begin position="171"/>
        <end position="192"/>
    </location>
</feature>
<reference evidence="10 11" key="1">
    <citation type="submission" date="2024-03" db="EMBL/GenBank/DDBJ databases">
        <title>Adaptation during the transition from Ophiocordyceps entomopathogen to insect associate is accompanied by gene loss and intensified selection.</title>
        <authorList>
            <person name="Ward C.M."/>
            <person name="Onetto C.A."/>
            <person name="Borneman A.R."/>
        </authorList>
    </citation>
    <scope>NUCLEOTIDE SEQUENCE [LARGE SCALE GENOMIC DNA]</scope>
    <source>
        <strain evidence="10">AWRI1</strain>
        <tissue evidence="10">Single Adult Female</tissue>
    </source>
</reference>
<dbReference type="GO" id="GO:0048731">
    <property type="term" value="P:system development"/>
    <property type="evidence" value="ECO:0007669"/>
    <property type="project" value="UniProtKB-ARBA"/>
</dbReference>
<feature type="domain" description="C2H2-type" evidence="9">
    <location>
        <begin position="845"/>
        <end position="873"/>
    </location>
</feature>
<dbReference type="Proteomes" id="UP001367676">
    <property type="component" value="Unassembled WGS sequence"/>
</dbReference>
<organism evidence="10 11">
    <name type="scientific">Parthenolecanium corni</name>
    <dbReference type="NCBI Taxonomy" id="536013"/>
    <lineage>
        <taxon>Eukaryota</taxon>
        <taxon>Metazoa</taxon>
        <taxon>Ecdysozoa</taxon>
        <taxon>Arthropoda</taxon>
        <taxon>Hexapoda</taxon>
        <taxon>Insecta</taxon>
        <taxon>Pterygota</taxon>
        <taxon>Neoptera</taxon>
        <taxon>Paraneoptera</taxon>
        <taxon>Hemiptera</taxon>
        <taxon>Sternorrhyncha</taxon>
        <taxon>Coccoidea</taxon>
        <taxon>Coccidae</taxon>
        <taxon>Parthenolecanium</taxon>
    </lineage>
</organism>
<evidence type="ECO:0000256" key="1">
    <source>
        <dbReference type="ARBA" id="ARBA00004123"/>
    </source>
</evidence>